<reference evidence="2" key="1">
    <citation type="submission" date="2022-08" db="UniProtKB">
        <authorList>
            <consortium name="EnsemblMetazoa"/>
        </authorList>
    </citation>
    <scope>IDENTIFICATION</scope>
    <source>
        <strain evidence="2">05x7-T-G4-1.051#20</strain>
    </source>
</reference>
<keyword evidence="3" id="KW-1185">Reference proteome</keyword>
<dbReference type="Proteomes" id="UP000005408">
    <property type="component" value="Unassembled WGS sequence"/>
</dbReference>
<evidence type="ECO:0000313" key="3">
    <source>
        <dbReference type="Proteomes" id="UP000005408"/>
    </source>
</evidence>
<sequence length="76" mass="8476">MNIVPAVAVGQAIKKLKLRKSSPGRARIPPRGSVRKRLQSSQSFMSTGEIDHILTEYNNAVRINTVALRSEMQESR</sequence>
<organism evidence="2 3">
    <name type="scientific">Magallana gigas</name>
    <name type="common">Pacific oyster</name>
    <name type="synonym">Crassostrea gigas</name>
    <dbReference type="NCBI Taxonomy" id="29159"/>
    <lineage>
        <taxon>Eukaryota</taxon>
        <taxon>Metazoa</taxon>
        <taxon>Spiralia</taxon>
        <taxon>Lophotrochozoa</taxon>
        <taxon>Mollusca</taxon>
        <taxon>Bivalvia</taxon>
        <taxon>Autobranchia</taxon>
        <taxon>Pteriomorphia</taxon>
        <taxon>Ostreida</taxon>
        <taxon>Ostreoidea</taxon>
        <taxon>Ostreidae</taxon>
        <taxon>Magallana</taxon>
    </lineage>
</organism>
<accession>A0A8W8ISF6</accession>
<feature type="region of interest" description="Disordered" evidence="1">
    <location>
        <begin position="20"/>
        <end position="42"/>
    </location>
</feature>
<proteinExistence type="predicted"/>
<evidence type="ECO:0000313" key="2">
    <source>
        <dbReference type="EnsemblMetazoa" id="G15649.3:cds"/>
    </source>
</evidence>
<evidence type="ECO:0000256" key="1">
    <source>
        <dbReference type="SAM" id="MobiDB-lite"/>
    </source>
</evidence>
<protein>
    <submittedName>
        <fullName evidence="2">Kv channel-interacting protein 4</fullName>
    </submittedName>
</protein>
<name>A0A8W8ISF6_MAGGI</name>
<dbReference type="EnsemblMetazoa" id="G15649.3">
    <property type="protein sequence ID" value="G15649.3:cds"/>
    <property type="gene ID" value="G15649"/>
</dbReference>
<dbReference type="AlphaFoldDB" id="A0A8W8ISF6"/>